<reference evidence="3" key="1">
    <citation type="submission" date="2019-01" db="EMBL/GenBank/DDBJ databases">
        <title>Genomic signatures and co-occurrence patterns of the ultra-small Saccharimodia (Patescibacteria phylum) suggest a symbiotic lifestyle.</title>
        <authorList>
            <person name="Lemos L."/>
            <person name="Medeiros J."/>
            <person name="Andreote F."/>
            <person name="Fernandes G."/>
            <person name="Varani A."/>
            <person name="Oliveira G."/>
            <person name="Pylro V."/>
        </authorList>
    </citation>
    <scope>NUCLEOTIDE SEQUENCE [LARGE SCALE GENOMIC DNA]</scope>
    <source>
        <strain evidence="3">AMD02</strain>
    </source>
</reference>
<name>A0A4Q0AHX3_9BACT</name>
<feature type="compositionally biased region" description="Polar residues" evidence="1">
    <location>
        <begin position="133"/>
        <end position="143"/>
    </location>
</feature>
<accession>A0A4Q0AHX3</accession>
<sequence>MQDIDFDEIDRAVNSLTNSAAAPSTPNVADISPAPNLSTVATSPESSISVASPSLPVARRSSGRFMDVVHPSSDMRPTIPERPVPSAPNLHREDDASRNDIPDRPESTTVPNSVFHWPDPIDIAASAPASAATSESPLPNSTADIADTPRDALEQENHLNDDVVADEGTTPLESPFLPGTKVDKRPLGAFSGSDEGLPMREDTISLSTEPSQHPVEDEVTPEVVTEHSAIEEHDTHLEELHPDVLALDRHDIEEPLLEATNLSATAPTKVTDDVPAVPTSISQQYVEQPSSTAQQSGAIFDTDAYHLPLTHAPKKHAGVLIVVWILTLILVGGGIGAGIYFILLPTLR</sequence>
<feature type="compositionally biased region" description="Basic and acidic residues" evidence="1">
    <location>
        <begin position="90"/>
        <end position="106"/>
    </location>
</feature>
<organism evidence="3 4">
    <name type="scientific">Candidatus Microsaccharimonas sossegonensis</name>
    <dbReference type="NCBI Taxonomy" id="2506948"/>
    <lineage>
        <taxon>Bacteria</taxon>
        <taxon>Candidatus Saccharimonadota</taxon>
        <taxon>Candidatus Saccharimonadia</taxon>
        <taxon>Candidatus Saccharimonadales</taxon>
        <taxon>Candidatus Saccharimonadaceae</taxon>
        <taxon>Candidatus Microsaccharimonas</taxon>
    </lineage>
</organism>
<dbReference type="Proteomes" id="UP000289257">
    <property type="component" value="Unassembled WGS sequence"/>
</dbReference>
<keyword evidence="2" id="KW-0812">Transmembrane</keyword>
<feature type="compositionally biased region" description="Polar residues" evidence="1">
    <location>
        <begin position="17"/>
        <end position="27"/>
    </location>
</feature>
<feature type="region of interest" description="Disordered" evidence="1">
    <location>
        <begin position="17"/>
        <end position="115"/>
    </location>
</feature>
<proteinExistence type="predicted"/>
<evidence type="ECO:0000256" key="1">
    <source>
        <dbReference type="SAM" id="MobiDB-lite"/>
    </source>
</evidence>
<keyword evidence="2" id="KW-1133">Transmembrane helix</keyword>
<feature type="region of interest" description="Disordered" evidence="1">
    <location>
        <begin position="162"/>
        <end position="200"/>
    </location>
</feature>
<feature type="compositionally biased region" description="Low complexity" evidence="1">
    <location>
        <begin position="43"/>
        <end position="56"/>
    </location>
</feature>
<gene>
    <name evidence="3" type="ORF">EOT05_00240</name>
</gene>
<evidence type="ECO:0000256" key="2">
    <source>
        <dbReference type="SAM" id="Phobius"/>
    </source>
</evidence>
<keyword evidence="2" id="KW-0472">Membrane</keyword>
<comment type="caution">
    <text evidence="3">The sequence shown here is derived from an EMBL/GenBank/DDBJ whole genome shotgun (WGS) entry which is preliminary data.</text>
</comment>
<keyword evidence="4" id="KW-1185">Reference proteome</keyword>
<feature type="transmembrane region" description="Helical" evidence="2">
    <location>
        <begin position="317"/>
        <end position="343"/>
    </location>
</feature>
<evidence type="ECO:0000313" key="4">
    <source>
        <dbReference type="Proteomes" id="UP000289257"/>
    </source>
</evidence>
<protein>
    <submittedName>
        <fullName evidence="3">Uncharacterized protein</fullName>
    </submittedName>
</protein>
<evidence type="ECO:0000313" key="3">
    <source>
        <dbReference type="EMBL" id="RWZ78188.1"/>
    </source>
</evidence>
<dbReference type="EMBL" id="SCKX01000001">
    <property type="protein sequence ID" value="RWZ78188.1"/>
    <property type="molecule type" value="Genomic_DNA"/>
</dbReference>
<feature type="region of interest" description="Disordered" evidence="1">
    <location>
        <begin position="127"/>
        <end position="146"/>
    </location>
</feature>
<dbReference type="AlphaFoldDB" id="A0A4Q0AHX3"/>